<name>D3HK85_LEGLN</name>
<reference evidence="2 3" key="1">
    <citation type="journal article" date="2010" name="PLoS Genet.">
        <title>Analysis of the Legionella longbeachae genome and transcriptome uncovers unique strategies to cause Legionnaires' disease.</title>
        <authorList>
            <person name="Cazalet C."/>
            <person name="Gomez-Valero L."/>
            <person name="Rusniok C."/>
            <person name="Lomma M."/>
            <person name="Dervins-Ravault D."/>
            <person name="Newton H."/>
            <person name="Sansom F."/>
            <person name="Jarraud S."/>
            <person name="Zidane N."/>
            <person name="Ma L."/>
            <person name="Bouchier C."/>
            <person name="Etienne J."/>
            <person name="Hartland E."/>
            <person name="Buchrieser C."/>
        </authorList>
    </citation>
    <scope>NUCLEOTIDE SEQUENCE [LARGE SCALE GENOMIC DNA]</scope>
    <source>
        <strain evidence="2 3">NSW150</strain>
    </source>
</reference>
<dbReference type="Pfam" id="PF18686">
    <property type="entry name" value="DUF5636"/>
    <property type="match status" value="1"/>
</dbReference>
<dbReference type="EMBL" id="FN650140">
    <property type="protein sequence ID" value="CBJ12847.1"/>
    <property type="molecule type" value="Genomic_DNA"/>
</dbReference>
<dbReference type="AlphaFoldDB" id="D3HK85"/>
<dbReference type="GeneID" id="40926627"/>
<protein>
    <recommendedName>
        <fullName evidence="1">DUF5636 domain-containing protein</fullName>
    </recommendedName>
</protein>
<dbReference type="Proteomes" id="UP000001060">
    <property type="component" value="Chromosome"/>
</dbReference>
<proteinExistence type="predicted"/>
<keyword evidence="3" id="KW-1185">Reference proteome</keyword>
<evidence type="ECO:0000313" key="3">
    <source>
        <dbReference type="Proteomes" id="UP000001060"/>
    </source>
</evidence>
<organism evidence="2 3">
    <name type="scientific">Legionella longbeachae serogroup 1 (strain NSW150)</name>
    <dbReference type="NCBI Taxonomy" id="661367"/>
    <lineage>
        <taxon>Bacteria</taxon>
        <taxon>Pseudomonadati</taxon>
        <taxon>Pseudomonadota</taxon>
        <taxon>Gammaproteobacteria</taxon>
        <taxon>Legionellales</taxon>
        <taxon>Legionellaceae</taxon>
        <taxon>Legionella</taxon>
    </lineage>
</organism>
<dbReference type="RefSeq" id="WP_003635902.1">
    <property type="nucleotide sequence ID" value="NC_013861.1"/>
</dbReference>
<dbReference type="eggNOG" id="ENOG5031DY3">
    <property type="taxonomic scope" value="Bacteria"/>
</dbReference>
<dbReference type="OrthoDB" id="5648714at2"/>
<accession>D3HK85</accession>
<gene>
    <name evidence="2" type="ordered locus">LLO_2428</name>
</gene>
<dbReference type="KEGG" id="llo:LLO_2428"/>
<sequence>MPHIQEKLKAILSPTDENTTYAQLSEDLKENLGAVLEFFLNEELVHKYISKFADDYEQFNSKEEKKTLRRFFTQWGSGNGFNQGDNRENTQYPLQYKHSGKIYKLSQFQLPKEIPSLVGILPSSLFTRVFLGFGYLICDPGAGTVHGKWTHSLQLFMLEEAHKNNELKFINCNSIVNLMREISRHELRGNKIFGQLLDSQTRTDYTRPETLMNAILDENLIKSDAMTKLREKFLAHNKSINLINETNEQKKTSKYERKFIKNATHYYGFQQGEKTIGFFWGKSKNHDKLIGPVIEKQTYFEKYQSLTNKFFPN</sequence>
<dbReference type="HOGENOM" id="CLU_887936_0_0_6"/>
<evidence type="ECO:0000313" key="2">
    <source>
        <dbReference type="EMBL" id="CBJ12847.1"/>
    </source>
</evidence>
<evidence type="ECO:0000259" key="1">
    <source>
        <dbReference type="Pfam" id="PF18686"/>
    </source>
</evidence>
<dbReference type="InterPro" id="IPR040708">
    <property type="entry name" value="DUF5636"/>
</dbReference>
<feature type="domain" description="DUF5636" evidence="1">
    <location>
        <begin position="26"/>
        <end position="219"/>
    </location>
</feature>